<gene>
    <name evidence="2" type="ORF">COCMIDRAFT_10008</name>
</gene>
<reference evidence="2 3" key="1">
    <citation type="journal article" date="2013" name="PLoS Genet.">
        <title>Comparative genome structure, secondary metabolite, and effector coding capacity across Cochliobolus pathogens.</title>
        <authorList>
            <person name="Condon B.J."/>
            <person name="Leng Y."/>
            <person name="Wu D."/>
            <person name="Bushley K.E."/>
            <person name="Ohm R.A."/>
            <person name="Otillar R."/>
            <person name="Martin J."/>
            <person name="Schackwitz W."/>
            <person name="Grimwood J."/>
            <person name="MohdZainudin N."/>
            <person name="Xue C."/>
            <person name="Wang R."/>
            <person name="Manning V.A."/>
            <person name="Dhillon B."/>
            <person name="Tu Z.J."/>
            <person name="Steffenson B.J."/>
            <person name="Salamov A."/>
            <person name="Sun H."/>
            <person name="Lowry S."/>
            <person name="LaButti K."/>
            <person name="Han J."/>
            <person name="Copeland A."/>
            <person name="Lindquist E."/>
            <person name="Barry K."/>
            <person name="Schmutz J."/>
            <person name="Baker S.E."/>
            <person name="Ciuffetti L.M."/>
            <person name="Grigoriev I.V."/>
            <person name="Zhong S."/>
            <person name="Turgeon B.G."/>
        </authorList>
    </citation>
    <scope>NUCLEOTIDE SEQUENCE [LARGE SCALE GENOMIC DNA]</scope>
    <source>
        <strain evidence="2 3">ATCC 44560</strain>
    </source>
</reference>
<dbReference type="RefSeq" id="XP_007693451.1">
    <property type="nucleotide sequence ID" value="XM_007695261.1"/>
</dbReference>
<feature type="compositionally biased region" description="Basic and acidic residues" evidence="1">
    <location>
        <begin position="54"/>
        <end position="67"/>
    </location>
</feature>
<dbReference type="Proteomes" id="UP000054032">
    <property type="component" value="Unassembled WGS sequence"/>
</dbReference>
<proteinExistence type="predicted"/>
<keyword evidence="3" id="KW-1185">Reference proteome</keyword>
<protein>
    <submittedName>
        <fullName evidence="2">Uncharacterized protein</fullName>
    </submittedName>
</protein>
<evidence type="ECO:0000313" key="3">
    <source>
        <dbReference type="Proteomes" id="UP000054032"/>
    </source>
</evidence>
<name>W6YLE7_COCMI</name>
<dbReference type="HOGENOM" id="CLU_2263276_0_0_1"/>
<dbReference type="EMBL" id="KI964206">
    <property type="protein sequence ID" value="EUC40032.1"/>
    <property type="molecule type" value="Genomic_DNA"/>
</dbReference>
<accession>W6YLE7</accession>
<evidence type="ECO:0000256" key="1">
    <source>
        <dbReference type="SAM" id="MobiDB-lite"/>
    </source>
</evidence>
<dbReference type="KEGG" id="bor:COCMIDRAFT_10008"/>
<feature type="region of interest" description="Disordered" evidence="1">
    <location>
        <begin position="54"/>
        <end position="76"/>
    </location>
</feature>
<sequence length="103" mass="11816">MSQNQLHFAEKNCRLLERIEEFLANYTQDAKMEESEPIMENIEAHLPAEQDVVDHNVEPTNPDHGECDSAAPVDLDHGPFMQNIHFESLPANWQNEVGMHSDF</sequence>
<dbReference type="AlphaFoldDB" id="W6YLE7"/>
<dbReference type="GeneID" id="19117598"/>
<organism evidence="2 3">
    <name type="scientific">Bipolaris oryzae ATCC 44560</name>
    <dbReference type="NCBI Taxonomy" id="930090"/>
    <lineage>
        <taxon>Eukaryota</taxon>
        <taxon>Fungi</taxon>
        <taxon>Dikarya</taxon>
        <taxon>Ascomycota</taxon>
        <taxon>Pezizomycotina</taxon>
        <taxon>Dothideomycetes</taxon>
        <taxon>Pleosporomycetidae</taxon>
        <taxon>Pleosporales</taxon>
        <taxon>Pleosporineae</taxon>
        <taxon>Pleosporaceae</taxon>
        <taxon>Bipolaris</taxon>
    </lineage>
</organism>
<evidence type="ECO:0000313" key="2">
    <source>
        <dbReference type="EMBL" id="EUC40032.1"/>
    </source>
</evidence>